<accession>A0A1B7N9C9</accession>
<evidence type="ECO:0000256" key="1">
    <source>
        <dbReference type="SAM" id="Phobius"/>
    </source>
</evidence>
<keyword evidence="1" id="KW-0472">Membrane</keyword>
<proteinExistence type="predicted"/>
<sequence>MYTANFNVVLGIRLTRWRLETIGMTLIYNPVTDLESVCGPVELHFSHCDTFNITFPYLCDTLFVIILSIINIFYFYFYIYFCLCHIILVLRCHCSI</sequence>
<evidence type="ECO:0000313" key="3">
    <source>
        <dbReference type="Proteomes" id="UP000092154"/>
    </source>
</evidence>
<dbReference type="InParanoid" id="A0A1B7N9C9"/>
<reference evidence="2 3" key="1">
    <citation type="submission" date="2016-06" db="EMBL/GenBank/DDBJ databases">
        <title>Comparative genomics of the ectomycorrhizal sister species Rhizopogon vinicolor and Rhizopogon vesiculosus (Basidiomycota: Boletales) reveals a divergence of the mating type B locus.</title>
        <authorList>
            <consortium name="DOE Joint Genome Institute"/>
            <person name="Mujic A.B."/>
            <person name="Kuo A."/>
            <person name="Tritt A."/>
            <person name="Lipzen A."/>
            <person name="Chen C."/>
            <person name="Johnson J."/>
            <person name="Sharma A."/>
            <person name="Barry K."/>
            <person name="Grigoriev I.V."/>
            <person name="Spatafora J.W."/>
        </authorList>
    </citation>
    <scope>NUCLEOTIDE SEQUENCE [LARGE SCALE GENOMIC DNA]</scope>
    <source>
        <strain evidence="2 3">AM-OR11-026</strain>
    </source>
</reference>
<dbReference type="Proteomes" id="UP000092154">
    <property type="component" value="Unassembled WGS sequence"/>
</dbReference>
<organism evidence="2 3">
    <name type="scientific">Rhizopogon vinicolor AM-OR11-026</name>
    <dbReference type="NCBI Taxonomy" id="1314800"/>
    <lineage>
        <taxon>Eukaryota</taxon>
        <taxon>Fungi</taxon>
        <taxon>Dikarya</taxon>
        <taxon>Basidiomycota</taxon>
        <taxon>Agaricomycotina</taxon>
        <taxon>Agaricomycetes</taxon>
        <taxon>Agaricomycetidae</taxon>
        <taxon>Boletales</taxon>
        <taxon>Suillineae</taxon>
        <taxon>Rhizopogonaceae</taxon>
        <taxon>Rhizopogon</taxon>
    </lineage>
</organism>
<protein>
    <submittedName>
        <fullName evidence="2">Uncharacterized protein</fullName>
    </submittedName>
</protein>
<evidence type="ECO:0000313" key="2">
    <source>
        <dbReference type="EMBL" id="OAX41456.1"/>
    </source>
</evidence>
<keyword evidence="1" id="KW-1133">Transmembrane helix</keyword>
<gene>
    <name evidence="2" type="ORF">K503DRAFT_493828</name>
</gene>
<keyword evidence="1" id="KW-0812">Transmembrane</keyword>
<feature type="transmembrane region" description="Helical" evidence="1">
    <location>
        <begin position="62"/>
        <end position="90"/>
    </location>
</feature>
<dbReference type="AlphaFoldDB" id="A0A1B7N9C9"/>
<keyword evidence="3" id="KW-1185">Reference proteome</keyword>
<dbReference type="EMBL" id="KV448180">
    <property type="protein sequence ID" value="OAX41456.1"/>
    <property type="molecule type" value="Genomic_DNA"/>
</dbReference>
<name>A0A1B7N9C9_9AGAM</name>